<dbReference type="PANTHER" id="PTHR43877">
    <property type="entry name" value="AMINOALKYLPHOSPHONATE N-ACETYLTRANSFERASE-RELATED-RELATED"/>
    <property type="match status" value="1"/>
</dbReference>
<keyword evidence="5" id="KW-1185">Reference proteome</keyword>
<dbReference type="SUPFAM" id="SSF55729">
    <property type="entry name" value="Acyl-CoA N-acyltransferases (Nat)"/>
    <property type="match status" value="1"/>
</dbReference>
<accession>A0ABT1XE96</accession>
<protein>
    <submittedName>
        <fullName evidence="4">GNAT family N-acetyltransferase</fullName>
        <ecNumber evidence="4">2.3.1.-</ecNumber>
    </submittedName>
</protein>
<feature type="domain" description="N-acetyltransferase" evidence="3">
    <location>
        <begin position="7"/>
        <end position="210"/>
    </location>
</feature>
<dbReference type="EMBL" id="JANKHG010000001">
    <property type="protein sequence ID" value="MCR2745246.1"/>
    <property type="molecule type" value="Genomic_DNA"/>
</dbReference>
<evidence type="ECO:0000256" key="2">
    <source>
        <dbReference type="ARBA" id="ARBA00023315"/>
    </source>
</evidence>
<dbReference type="Gene3D" id="3.40.630.30">
    <property type="match status" value="1"/>
</dbReference>
<proteinExistence type="predicted"/>
<keyword evidence="2 4" id="KW-0012">Acyltransferase</keyword>
<comment type="caution">
    <text evidence="4">The sequence shown here is derived from an EMBL/GenBank/DDBJ whole genome shotgun (WGS) entry which is preliminary data.</text>
</comment>
<dbReference type="EC" id="2.3.1.-" evidence="4"/>
<evidence type="ECO:0000313" key="4">
    <source>
        <dbReference type="EMBL" id="MCR2745246.1"/>
    </source>
</evidence>
<organism evidence="4 5">
    <name type="scientific">Limnobacter parvus</name>
    <dbReference type="NCBI Taxonomy" id="2939690"/>
    <lineage>
        <taxon>Bacteria</taxon>
        <taxon>Pseudomonadati</taxon>
        <taxon>Pseudomonadota</taxon>
        <taxon>Betaproteobacteria</taxon>
        <taxon>Burkholderiales</taxon>
        <taxon>Burkholderiaceae</taxon>
        <taxon>Limnobacter</taxon>
    </lineage>
</organism>
<dbReference type="GO" id="GO:0016746">
    <property type="term" value="F:acyltransferase activity"/>
    <property type="evidence" value="ECO:0007669"/>
    <property type="project" value="UniProtKB-KW"/>
</dbReference>
<evidence type="ECO:0000313" key="5">
    <source>
        <dbReference type="Proteomes" id="UP001165267"/>
    </source>
</evidence>
<dbReference type="Pfam" id="PF00583">
    <property type="entry name" value="Acetyltransf_1"/>
    <property type="match status" value="1"/>
</dbReference>
<reference evidence="4" key="1">
    <citation type="submission" date="2022-07" db="EMBL/GenBank/DDBJ databases">
        <authorList>
            <person name="Xamxidin M."/>
        </authorList>
    </citation>
    <scope>NUCLEOTIDE SEQUENCE</scope>
    <source>
        <strain evidence="4">YS8-69</strain>
    </source>
</reference>
<name>A0ABT1XE96_9BURK</name>
<keyword evidence="1 4" id="KW-0808">Transferase</keyword>
<dbReference type="CDD" id="cd04301">
    <property type="entry name" value="NAT_SF"/>
    <property type="match status" value="1"/>
</dbReference>
<dbReference type="RefSeq" id="WP_257510495.1">
    <property type="nucleotide sequence ID" value="NZ_JANKHG010000001.1"/>
</dbReference>
<evidence type="ECO:0000256" key="1">
    <source>
        <dbReference type="ARBA" id="ARBA00022679"/>
    </source>
</evidence>
<evidence type="ECO:0000259" key="3">
    <source>
        <dbReference type="PROSITE" id="PS51186"/>
    </source>
</evidence>
<dbReference type="PROSITE" id="PS51186">
    <property type="entry name" value="GNAT"/>
    <property type="match status" value="1"/>
</dbReference>
<dbReference type="Proteomes" id="UP001165267">
    <property type="component" value="Unassembled WGS sequence"/>
</dbReference>
<dbReference type="PANTHER" id="PTHR43877:SF2">
    <property type="entry name" value="AMINOALKYLPHOSPHONATE N-ACETYLTRANSFERASE-RELATED"/>
    <property type="match status" value="1"/>
</dbReference>
<dbReference type="InterPro" id="IPR016181">
    <property type="entry name" value="Acyl_CoA_acyltransferase"/>
</dbReference>
<sequence length="210" mass="23188">MKQCQPIQIRAAQASDIPQMVQVHLQAFPGFFLSLMGPRFLNLLYSGFLNHPTGISLVAFTQGKPSEVIGFVVGTTQPQGFFSQLLKQRWFAFGLASLWPLLRRPSLVIVKLWSALFYRGESLPDQPNAALLSSLGVLPAMQGQRTGQQLVSAFLAHAQTAGASAVYLTTDQSNNIKANHFYTQLGFKLAGTCKRPHGRILNRYLIELDV</sequence>
<gene>
    <name evidence="4" type="ORF">NSP04_01125</name>
</gene>
<dbReference type="InterPro" id="IPR050832">
    <property type="entry name" value="Bact_Acetyltransf"/>
</dbReference>
<dbReference type="InterPro" id="IPR000182">
    <property type="entry name" value="GNAT_dom"/>
</dbReference>